<organism evidence="11 12">
    <name type="scientific">Prunus dulcis</name>
    <name type="common">Almond</name>
    <name type="synonym">Amygdalus dulcis</name>
    <dbReference type="NCBI Taxonomy" id="3755"/>
    <lineage>
        <taxon>Eukaryota</taxon>
        <taxon>Viridiplantae</taxon>
        <taxon>Streptophyta</taxon>
        <taxon>Embryophyta</taxon>
        <taxon>Tracheophyta</taxon>
        <taxon>Spermatophyta</taxon>
        <taxon>Magnoliopsida</taxon>
        <taxon>eudicotyledons</taxon>
        <taxon>Gunneridae</taxon>
        <taxon>Pentapetalae</taxon>
        <taxon>rosids</taxon>
        <taxon>fabids</taxon>
        <taxon>Rosales</taxon>
        <taxon>Rosaceae</taxon>
        <taxon>Amygdaloideae</taxon>
        <taxon>Amygdaleae</taxon>
        <taxon>Prunus</taxon>
    </lineage>
</organism>
<keyword evidence="10" id="KW-0472">Membrane</keyword>
<dbReference type="Gene3D" id="1.10.630.10">
    <property type="entry name" value="Cytochrome P450"/>
    <property type="match status" value="1"/>
</dbReference>
<evidence type="ECO:0000256" key="5">
    <source>
        <dbReference type="ARBA" id="ARBA00022723"/>
    </source>
</evidence>
<keyword evidence="6" id="KW-1133">Transmembrane helix</keyword>
<dbReference type="GO" id="GO:0016020">
    <property type="term" value="C:membrane"/>
    <property type="evidence" value="ECO:0007669"/>
    <property type="project" value="UniProtKB-SubCell"/>
</dbReference>
<dbReference type="SUPFAM" id="SSF48264">
    <property type="entry name" value="Cytochrome P450"/>
    <property type="match status" value="1"/>
</dbReference>
<evidence type="ECO:0000313" key="11">
    <source>
        <dbReference type="EMBL" id="VVA24174.1"/>
    </source>
</evidence>
<dbReference type="AlphaFoldDB" id="A0A5E4F7V4"/>
<reference evidence="12" key="1">
    <citation type="journal article" date="2020" name="Plant J.">
        <title>Transposons played a major role in the diversification between the closely related almond and peach genomes: results from the almond genome sequence.</title>
        <authorList>
            <person name="Alioto T."/>
            <person name="Alexiou K.G."/>
            <person name="Bardil A."/>
            <person name="Barteri F."/>
            <person name="Castanera R."/>
            <person name="Cruz F."/>
            <person name="Dhingra A."/>
            <person name="Duval H."/>
            <person name="Fernandez I Marti A."/>
            <person name="Frias L."/>
            <person name="Galan B."/>
            <person name="Garcia J.L."/>
            <person name="Howad W."/>
            <person name="Gomez-Garrido J."/>
            <person name="Gut M."/>
            <person name="Julca I."/>
            <person name="Morata J."/>
            <person name="Puigdomenech P."/>
            <person name="Ribeca P."/>
            <person name="Rubio Cabetas M.J."/>
            <person name="Vlasova A."/>
            <person name="Wirthensohn M."/>
            <person name="Garcia-Mas J."/>
            <person name="Gabaldon T."/>
            <person name="Casacuberta J.M."/>
            <person name="Arus P."/>
        </authorList>
    </citation>
    <scope>NUCLEOTIDE SEQUENCE [LARGE SCALE GENOMIC DNA]</scope>
    <source>
        <strain evidence="12">cv. Texas</strain>
    </source>
</reference>
<comment type="similarity">
    <text evidence="2">Belongs to the cytochrome P450 family.</text>
</comment>
<name>A0A5E4F7V4_PRUDU</name>
<dbReference type="PANTHER" id="PTHR24282:SF20">
    <property type="entry name" value="CYTOCHROME P450 CYP749A22-LIKE"/>
    <property type="match status" value="1"/>
</dbReference>
<evidence type="ECO:0000256" key="10">
    <source>
        <dbReference type="ARBA" id="ARBA00023136"/>
    </source>
</evidence>
<keyword evidence="3" id="KW-0349">Heme</keyword>
<sequence>MQVSCPVLNERKNKIFKSSDDIESEKLDKAMHDFIIAIVKKREKATTTGEENKFGNDYLGLLLKAHLDTNDLVDECKAFYFAGQETSNGLLAWIIFLLALHTDWQEEARKEVLQLFGKQNPTHDDISKLKT</sequence>
<dbReference type="GO" id="GO:0004497">
    <property type="term" value="F:monooxygenase activity"/>
    <property type="evidence" value="ECO:0007669"/>
    <property type="project" value="UniProtKB-KW"/>
</dbReference>
<evidence type="ECO:0000256" key="8">
    <source>
        <dbReference type="ARBA" id="ARBA00023004"/>
    </source>
</evidence>
<dbReference type="GO" id="GO:0016705">
    <property type="term" value="F:oxidoreductase activity, acting on paired donors, with incorporation or reduction of molecular oxygen"/>
    <property type="evidence" value="ECO:0007669"/>
    <property type="project" value="InterPro"/>
</dbReference>
<dbReference type="EMBL" id="CABIKO010000079">
    <property type="protein sequence ID" value="VVA24174.1"/>
    <property type="molecule type" value="Genomic_DNA"/>
</dbReference>
<dbReference type="InterPro" id="IPR050665">
    <property type="entry name" value="Cytochrome_P450_Monooxygen"/>
</dbReference>
<comment type="subcellular location">
    <subcellularLocation>
        <location evidence="1">Membrane</location>
        <topology evidence="1">Single-pass membrane protein</topology>
    </subcellularLocation>
</comment>
<dbReference type="Proteomes" id="UP000327085">
    <property type="component" value="Chromosome 1"/>
</dbReference>
<evidence type="ECO:0000256" key="3">
    <source>
        <dbReference type="ARBA" id="ARBA00022617"/>
    </source>
</evidence>
<feature type="non-terminal residue" evidence="11">
    <location>
        <position position="131"/>
    </location>
</feature>
<evidence type="ECO:0000256" key="2">
    <source>
        <dbReference type="ARBA" id="ARBA00010617"/>
    </source>
</evidence>
<dbReference type="PANTHER" id="PTHR24282">
    <property type="entry name" value="CYTOCHROME P450 FAMILY MEMBER"/>
    <property type="match status" value="1"/>
</dbReference>
<proteinExistence type="inferred from homology"/>
<dbReference type="InterPro" id="IPR036396">
    <property type="entry name" value="Cyt_P450_sf"/>
</dbReference>
<accession>A0A5E4F7V4</accession>
<evidence type="ECO:0000256" key="7">
    <source>
        <dbReference type="ARBA" id="ARBA00023002"/>
    </source>
</evidence>
<keyword evidence="7" id="KW-0560">Oxidoreductase</keyword>
<gene>
    <name evidence="11" type="ORF">ALMOND_2B035230</name>
</gene>
<keyword evidence="8" id="KW-0408">Iron</keyword>
<evidence type="ECO:0000256" key="6">
    <source>
        <dbReference type="ARBA" id="ARBA00022989"/>
    </source>
</evidence>
<keyword evidence="9" id="KW-0503">Monooxygenase</keyword>
<evidence type="ECO:0000256" key="1">
    <source>
        <dbReference type="ARBA" id="ARBA00004167"/>
    </source>
</evidence>
<evidence type="ECO:0000256" key="4">
    <source>
        <dbReference type="ARBA" id="ARBA00022692"/>
    </source>
</evidence>
<dbReference type="Pfam" id="PF00067">
    <property type="entry name" value="p450"/>
    <property type="match status" value="1"/>
</dbReference>
<dbReference type="GO" id="GO:0005506">
    <property type="term" value="F:iron ion binding"/>
    <property type="evidence" value="ECO:0007669"/>
    <property type="project" value="InterPro"/>
</dbReference>
<keyword evidence="4" id="KW-0812">Transmembrane</keyword>
<dbReference type="GO" id="GO:0020037">
    <property type="term" value="F:heme binding"/>
    <property type="evidence" value="ECO:0007669"/>
    <property type="project" value="InterPro"/>
</dbReference>
<evidence type="ECO:0000313" key="12">
    <source>
        <dbReference type="Proteomes" id="UP000327085"/>
    </source>
</evidence>
<dbReference type="Gramene" id="VVA24174">
    <property type="protein sequence ID" value="VVA24174"/>
    <property type="gene ID" value="Prudul26B035230"/>
</dbReference>
<keyword evidence="5" id="KW-0479">Metal-binding</keyword>
<evidence type="ECO:0000256" key="9">
    <source>
        <dbReference type="ARBA" id="ARBA00023033"/>
    </source>
</evidence>
<protein>
    <submittedName>
        <fullName evidence="11">Uncharacterized protein</fullName>
    </submittedName>
</protein>
<dbReference type="InterPro" id="IPR001128">
    <property type="entry name" value="Cyt_P450"/>
</dbReference>